<dbReference type="CDD" id="cd06089">
    <property type="entry name" value="KOW_RPL26"/>
    <property type="match status" value="1"/>
</dbReference>
<dbReference type="InterPro" id="IPR014722">
    <property type="entry name" value="Rib_uL2_dom2"/>
</dbReference>
<comment type="caution">
    <text evidence="8">The sequence shown here is derived from an EMBL/GenBank/DDBJ whole genome shotgun (WGS) entry which is preliminary data.</text>
</comment>
<sequence>MKHKQGAGPRRKTKIGKGDRVRVIRGNHRDQEGTVLRVLSDKDSVVIEGVNMRKRHMRPTQSNPDGGIVSMEAPIHISNVMLVDPASGEASRVRIQVESDGTKERIAVKSGNPIPRAH</sequence>
<dbReference type="InterPro" id="IPR003256">
    <property type="entry name" value="Ribosomal_uL24"/>
</dbReference>
<evidence type="ECO:0000256" key="2">
    <source>
        <dbReference type="ARBA" id="ARBA00022980"/>
    </source>
</evidence>
<gene>
    <name evidence="5 8" type="primary">rplX</name>
    <name evidence="8" type="ORF">WI372_06825</name>
</gene>
<dbReference type="Proteomes" id="UP001484239">
    <property type="component" value="Unassembled WGS sequence"/>
</dbReference>
<dbReference type="InterPro" id="IPR005824">
    <property type="entry name" value="KOW"/>
</dbReference>
<feature type="region of interest" description="Disordered" evidence="6">
    <location>
        <begin position="1"/>
        <end position="28"/>
    </location>
</feature>
<protein>
    <recommendedName>
        <fullName evidence="4 5">Large ribosomal subunit protein uL24</fullName>
    </recommendedName>
</protein>
<dbReference type="GO" id="GO:0005840">
    <property type="term" value="C:ribosome"/>
    <property type="evidence" value="ECO:0007669"/>
    <property type="project" value="UniProtKB-KW"/>
</dbReference>
<dbReference type="Gene3D" id="2.30.30.30">
    <property type="match status" value="1"/>
</dbReference>
<proteinExistence type="inferred from homology"/>
<dbReference type="PANTHER" id="PTHR12903">
    <property type="entry name" value="MITOCHONDRIAL RIBOSOMAL PROTEIN L24"/>
    <property type="match status" value="1"/>
</dbReference>
<dbReference type="SMART" id="SM00739">
    <property type="entry name" value="KOW"/>
    <property type="match status" value="1"/>
</dbReference>
<dbReference type="EMBL" id="JBBHLI010000003">
    <property type="protein sequence ID" value="MEK9500686.1"/>
    <property type="molecule type" value="Genomic_DNA"/>
</dbReference>
<feature type="compositionally biased region" description="Basic residues" evidence="6">
    <location>
        <begin position="1"/>
        <end position="15"/>
    </location>
</feature>
<dbReference type="InterPro" id="IPR057264">
    <property type="entry name" value="Ribosomal_uL24_C"/>
</dbReference>
<evidence type="ECO:0000256" key="3">
    <source>
        <dbReference type="ARBA" id="ARBA00023274"/>
    </source>
</evidence>
<dbReference type="Pfam" id="PF00467">
    <property type="entry name" value="KOW"/>
    <property type="match status" value="1"/>
</dbReference>
<dbReference type="NCBIfam" id="TIGR01079">
    <property type="entry name" value="rplX_bact"/>
    <property type="match status" value="1"/>
</dbReference>
<organism evidence="8 9">
    <name type="scientific">Gaopeijia maritima</name>
    <dbReference type="NCBI Taxonomy" id="3119007"/>
    <lineage>
        <taxon>Bacteria</taxon>
        <taxon>Pseudomonadati</taxon>
        <taxon>Gemmatimonadota</taxon>
        <taxon>Longimicrobiia</taxon>
        <taxon>Gaopeijiales</taxon>
        <taxon>Gaopeijiaceae</taxon>
        <taxon>Gaopeijia</taxon>
    </lineage>
</organism>
<dbReference type="HAMAP" id="MF_01326_B">
    <property type="entry name" value="Ribosomal_uL24_B"/>
    <property type="match status" value="1"/>
</dbReference>
<reference evidence="8 9" key="1">
    <citation type="submission" date="2024-02" db="EMBL/GenBank/DDBJ databases">
        <title>A novel Gemmatimonadota bacterium.</title>
        <authorList>
            <person name="Du Z.-J."/>
            <person name="Ye Y.-Q."/>
        </authorList>
    </citation>
    <scope>NUCLEOTIDE SEQUENCE [LARGE SCALE GENOMIC DNA]</scope>
    <source>
        <strain evidence="8 9">DH-20</strain>
    </source>
</reference>
<keyword evidence="5" id="KW-0694">RNA-binding</keyword>
<name>A0ABU9E7H7_9BACT</name>
<evidence type="ECO:0000313" key="8">
    <source>
        <dbReference type="EMBL" id="MEK9500686.1"/>
    </source>
</evidence>
<dbReference type="Pfam" id="PF17136">
    <property type="entry name" value="ribosomal_L24"/>
    <property type="match status" value="1"/>
</dbReference>
<comment type="function">
    <text evidence="5">One of the proteins that surrounds the polypeptide exit tunnel on the outside of the subunit.</text>
</comment>
<evidence type="ECO:0000256" key="6">
    <source>
        <dbReference type="SAM" id="MobiDB-lite"/>
    </source>
</evidence>
<evidence type="ECO:0000256" key="4">
    <source>
        <dbReference type="ARBA" id="ARBA00035206"/>
    </source>
</evidence>
<dbReference type="RefSeq" id="WP_405279919.1">
    <property type="nucleotide sequence ID" value="NZ_CP144380.1"/>
</dbReference>
<dbReference type="SUPFAM" id="SSF50104">
    <property type="entry name" value="Translation proteins SH3-like domain"/>
    <property type="match status" value="1"/>
</dbReference>
<keyword evidence="3 5" id="KW-0687">Ribonucleoprotein</keyword>
<feature type="compositionally biased region" description="Basic and acidic residues" evidence="6">
    <location>
        <begin position="16"/>
        <end position="28"/>
    </location>
</feature>
<keyword evidence="9" id="KW-1185">Reference proteome</keyword>
<keyword evidence="2 5" id="KW-0689">Ribosomal protein</keyword>
<comment type="similarity">
    <text evidence="1 5">Belongs to the universal ribosomal protein uL24 family.</text>
</comment>
<evidence type="ECO:0000259" key="7">
    <source>
        <dbReference type="SMART" id="SM00739"/>
    </source>
</evidence>
<comment type="function">
    <text evidence="5">One of two assembly initiator proteins, it binds directly to the 5'-end of the 23S rRNA, where it nucleates assembly of the 50S subunit.</text>
</comment>
<keyword evidence="5" id="KW-0699">rRNA-binding</keyword>
<feature type="domain" description="KOW" evidence="7">
    <location>
        <begin position="14"/>
        <end position="41"/>
    </location>
</feature>
<dbReference type="InterPro" id="IPR041988">
    <property type="entry name" value="Ribosomal_uL24_KOW"/>
</dbReference>
<accession>A0ABU9E7H7</accession>
<dbReference type="InterPro" id="IPR008991">
    <property type="entry name" value="Translation_prot_SH3-like_sf"/>
</dbReference>
<evidence type="ECO:0000313" key="9">
    <source>
        <dbReference type="Proteomes" id="UP001484239"/>
    </source>
</evidence>
<evidence type="ECO:0000256" key="1">
    <source>
        <dbReference type="ARBA" id="ARBA00010618"/>
    </source>
</evidence>
<evidence type="ECO:0000256" key="5">
    <source>
        <dbReference type="HAMAP-Rule" id="MF_01326"/>
    </source>
</evidence>
<comment type="subunit">
    <text evidence="5">Part of the 50S ribosomal subunit.</text>
</comment>